<dbReference type="Pfam" id="PF02481">
    <property type="entry name" value="DNA_processg_A"/>
    <property type="match status" value="1"/>
</dbReference>
<evidence type="ECO:0000313" key="4">
    <source>
        <dbReference type="EMBL" id="MPM61612.1"/>
    </source>
</evidence>
<dbReference type="Gene3D" id="1.10.10.10">
    <property type="entry name" value="Winged helix-like DNA-binding domain superfamily/Winged helix DNA-binding domain"/>
    <property type="match status" value="1"/>
</dbReference>
<comment type="caution">
    <text evidence="4">The sequence shown here is derived from an EMBL/GenBank/DDBJ whole genome shotgun (WGS) entry which is preliminary data.</text>
</comment>
<accession>A0A645B871</accession>
<dbReference type="InterPro" id="IPR003488">
    <property type="entry name" value="DprA"/>
</dbReference>
<dbReference type="InterPro" id="IPR057666">
    <property type="entry name" value="DrpA_SLOG"/>
</dbReference>
<proteinExistence type="inferred from homology"/>
<reference evidence="4" key="1">
    <citation type="submission" date="2019-08" db="EMBL/GenBank/DDBJ databases">
        <authorList>
            <person name="Kucharzyk K."/>
            <person name="Murdoch R.W."/>
            <person name="Higgins S."/>
            <person name="Loffler F."/>
        </authorList>
    </citation>
    <scope>NUCLEOTIDE SEQUENCE</scope>
</reference>
<dbReference type="NCBIfam" id="TIGR00732">
    <property type="entry name" value="dprA"/>
    <property type="match status" value="1"/>
</dbReference>
<comment type="similarity">
    <text evidence="1">Belongs to the DprA/Smf family.</text>
</comment>
<dbReference type="PANTHER" id="PTHR43022:SF1">
    <property type="entry name" value="PROTEIN SMF"/>
    <property type="match status" value="1"/>
</dbReference>
<dbReference type="AlphaFoldDB" id="A0A645B871"/>
<sequence>MWIPEDEGYPELLREISLPPEHLFIQGEFSKDETCIAVVGSRKASHYGRTVASHLAEGLADCGFTVVSGLAQGIDSAAHKGALLKGRTVAVLGAGHDHIYPKEHAHLSQEIRNRGGVISEYLYPTTPQSGFFPARNRIISGLSLATIVVEAKDTSGSLITATFALEQGREVFAVPGNIFSENSKGCHDLIKQGAKLVHSIEDILDEFQYLSLSNRQKATSSSVEVSLTLMQQKILSALEAEPIHIDQLAVDLSLPVGVLLSELTQLDLLGLAKANPGGYYIKEVL</sequence>
<evidence type="ECO:0000256" key="1">
    <source>
        <dbReference type="ARBA" id="ARBA00006525"/>
    </source>
</evidence>
<dbReference type="GO" id="GO:0009294">
    <property type="term" value="P:DNA-mediated transformation"/>
    <property type="evidence" value="ECO:0007669"/>
    <property type="project" value="InterPro"/>
</dbReference>
<organism evidence="4">
    <name type="scientific">bioreactor metagenome</name>
    <dbReference type="NCBI Taxonomy" id="1076179"/>
    <lineage>
        <taxon>unclassified sequences</taxon>
        <taxon>metagenomes</taxon>
        <taxon>ecological metagenomes</taxon>
    </lineage>
</organism>
<dbReference type="SUPFAM" id="SSF102405">
    <property type="entry name" value="MCP/YpsA-like"/>
    <property type="match status" value="1"/>
</dbReference>
<dbReference type="InterPro" id="IPR036388">
    <property type="entry name" value="WH-like_DNA-bd_sf"/>
</dbReference>
<evidence type="ECO:0000259" key="3">
    <source>
        <dbReference type="Pfam" id="PF17782"/>
    </source>
</evidence>
<gene>
    <name evidence="4" type="ORF">SDC9_108472</name>
</gene>
<dbReference type="Gene3D" id="3.40.50.450">
    <property type="match status" value="1"/>
</dbReference>
<evidence type="ECO:0000259" key="2">
    <source>
        <dbReference type="Pfam" id="PF02481"/>
    </source>
</evidence>
<dbReference type="InterPro" id="IPR041614">
    <property type="entry name" value="DprA_WH"/>
</dbReference>
<name>A0A645B871_9ZZZZ</name>
<dbReference type="EMBL" id="VSSQ01018437">
    <property type="protein sequence ID" value="MPM61612.1"/>
    <property type="molecule type" value="Genomic_DNA"/>
</dbReference>
<feature type="domain" description="Smf/DprA SLOG" evidence="2">
    <location>
        <begin position="2"/>
        <end position="207"/>
    </location>
</feature>
<protein>
    <submittedName>
        <fullName evidence="4">Uncharacterized protein</fullName>
    </submittedName>
</protein>
<dbReference type="PANTHER" id="PTHR43022">
    <property type="entry name" value="PROTEIN SMF"/>
    <property type="match status" value="1"/>
</dbReference>
<feature type="domain" description="DprA winged helix" evidence="3">
    <location>
        <begin position="226"/>
        <end position="278"/>
    </location>
</feature>
<dbReference type="Pfam" id="PF17782">
    <property type="entry name" value="WHD_DprA"/>
    <property type="match status" value="1"/>
</dbReference>